<sequence length="131" mass="14511">MEPVLDVIAVVVDDMAASLAFYRRLGFDIPASADNEPHVEVTLRGGMRMAWDDAKTIRSFMPEWNPVEGAGRIGMSFLCESPADVDERYAALVEAGYVGEKEPWDAFWGQRYAVVQDPDGNGVDLFAPLDR</sequence>
<dbReference type="Proteomes" id="UP000548476">
    <property type="component" value="Unassembled WGS sequence"/>
</dbReference>
<feature type="domain" description="VOC" evidence="1">
    <location>
        <begin position="4"/>
        <end position="128"/>
    </location>
</feature>
<organism evidence="2 3">
    <name type="scientific">Phytomonospora endophytica</name>
    <dbReference type="NCBI Taxonomy" id="714109"/>
    <lineage>
        <taxon>Bacteria</taxon>
        <taxon>Bacillati</taxon>
        <taxon>Actinomycetota</taxon>
        <taxon>Actinomycetes</taxon>
        <taxon>Micromonosporales</taxon>
        <taxon>Micromonosporaceae</taxon>
        <taxon>Phytomonospora</taxon>
    </lineage>
</organism>
<dbReference type="GO" id="GO:0016829">
    <property type="term" value="F:lyase activity"/>
    <property type="evidence" value="ECO:0007669"/>
    <property type="project" value="UniProtKB-KW"/>
</dbReference>
<evidence type="ECO:0000259" key="1">
    <source>
        <dbReference type="PROSITE" id="PS51819"/>
    </source>
</evidence>
<dbReference type="InterPro" id="IPR004360">
    <property type="entry name" value="Glyas_Fos-R_dOase_dom"/>
</dbReference>
<dbReference type="Gene3D" id="3.10.180.10">
    <property type="entry name" value="2,3-Dihydroxybiphenyl 1,2-Dioxygenase, domain 1"/>
    <property type="match status" value="1"/>
</dbReference>
<dbReference type="PANTHER" id="PTHR36503:SF3">
    <property type="entry name" value="BLR0126 PROTEIN"/>
    <property type="match status" value="1"/>
</dbReference>
<dbReference type="GO" id="GO:0051213">
    <property type="term" value="F:dioxygenase activity"/>
    <property type="evidence" value="ECO:0007669"/>
    <property type="project" value="UniProtKB-KW"/>
</dbReference>
<keyword evidence="2" id="KW-0456">Lyase</keyword>
<keyword evidence="3" id="KW-1185">Reference proteome</keyword>
<evidence type="ECO:0000313" key="3">
    <source>
        <dbReference type="Proteomes" id="UP000548476"/>
    </source>
</evidence>
<dbReference type="Pfam" id="PF00903">
    <property type="entry name" value="Glyoxalase"/>
    <property type="match status" value="1"/>
</dbReference>
<proteinExistence type="predicted"/>
<gene>
    <name evidence="2" type="ORF">HNR73_005341</name>
</gene>
<dbReference type="SUPFAM" id="SSF54593">
    <property type="entry name" value="Glyoxalase/Bleomycin resistance protein/Dihydroxybiphenyl dioxygenase"/>
    <property type="match status" value="1"/>
</dbReference>
<dbReference type="RefSeq" id="WP_184790279.1">
    <property type="nucleotide sequence ID" value="NZ_BONT01000093.1"/>
</dbReference>
<dbReference type="PANTHER" id="PTHR36503">
    <property type="entry name" value="BLR2520 PROTEIN"/>
    <property type="match status" value="1"/>
</dbReference>
<name>A0A841FN54_9ACTN</name>
<accession>A0A841FN54</accession>
<dbReference type="AlphaFoldDB" id="A0A841FN54"/>
<protein>
    <submittedName>
        <fullName evidence="2">Catechol 2,3-dioxygenase-like lactoylglutathione lyase family enzyme</fullName>
    </submittedName>
</protein>
<keyword evidence="2" id="KW-0560">Oxidoreductase</keyword>
<dbReference type="PROSITE" id="PS51819">
    <property type="entry name" value="VOC"/>
    <property type="match status" value="1"/>
</dbReference>
<dbReference type="InterPro" id="IPR037523">
    <property type="entry name" value="VOC_core"/>
</dbReference>
<dbReference type="EMBL" id="JACHGT010000012">
    <property type="protein sequence ID" value="MBB6037465.1"/>
    <property type="molecule type" value="Genomic_DNA"/>
</dbReference>
<comment type="caution">
    <text evidence="2">The sequence shown here is derived from an EMBL/GenBank/DDBJ whole genome shotgun (WGS) entry which is preliminary data.</text>
</comment>
<evidence type="ECO:0000313" key="2">
    <source>
        <dbReference type="EMBL" id="MBB6037465.1"/>
    </source>
</evidence>
<keyword evidence="2" id="KW-0223">Dioxygenase</keyword>
<reference evidence="2 3" key="1">
    <citation type="submission" date="2020-08" db="EMBL/GenBank/DDBJ databases">
        <title>Genomic Encyclopedia of Type Strains, Phase IV (KMG-IV): sequencing the most valuable type-strain genomes for metagenomic binning, comparative biology and taxonomic classification.</title>
        <authorList>
            <person name="Goeker M."/>
        </authorList>
    </citation>
    <scope>NUCLEOTIDE SEQUENCE [LARGE SCALE GENOMIC DNA]</scope>
    <source>
        <strain evidence="2 3">YIM 65646</strain>
    </source>
</reference>
<dbReference type="InterPro" id="IPR029068">
    <property type="entry name" value="Glyas_Bleomycin-R_OHBP_Dase"/>
</dbReference>